<feature type="domain" description="HP" evidence="2">
    <location>
        <begin position="865"/>
        <end position="928"/>
    </location>
</feature>
<proteinExistence type="predicted"/>
<evidence type="ECO:0000259" key="2">
    <source>
        <dbReference type="PROSITE" id="PS51089"/>
    </source>
</evidence>
<dbReference type="AlphaFoldDB" id="A0AAD4NH66"/>
<dbReference type="SMART" id="SM00262">
    <property type="entry name" value="GEL"/>
    <property type="match status" value="1"/>
</dbReference>
<evidence type="ECO:0000313" key="3">
    <source>
        <dbReference type="EMBL" id="KAI1728357.1"/>
    </source>
</evidence>
<dbReference type="InterPro" id="IPR036886">
    <property type="entry name" value="Villin_headpiece_dom_sf"/>
</dbReference>
<dbReference type="SUPFAM" id="SSF55753">
    <property type="entry name" value="Actin depolymerizing proteins"/>
    <property type="match status" value="3"/>
</dbReference>
<dbReference type="Gene3D" id="3.40.20.10">
    <property type="entry name" value="Severin"/>
    <property type="match status" value="3"/>
</dbReference>
<dbReference type="GO" id="GO:0005737">
    <property type="term" value="C:cytoplasm"/>
    <property type="evidence" value="ECO:0007669"/>
    <property type="project" value="TreeGrafter"/>
</dbReference>
<dbReference type="GO" id="GO:0051014">
    <property type="term" value="P:actin filament severing"/>
    <property type="evidence" value="ECO:0007669"/>
    <property type="project" value="TreeGrafter"/>
</dbReference>
<feature type="region of interest" description="Disordered" evidence="1">
    <location>
        <begin position="109"/>
        <end position="155"/>
    </location>
</feature>
<dbReference type="Gene3D" id="1.10.950.10">
    <property type="entry name" value="Villin headpiece domain"/>
    <property type="match status" value="1"/>
</dbReference>
<dbReference type="GO" id="GO:0015629">
    <property type="term" value="C:actin cytoskeleton"/>
    <property type="evidence" value="ECO:0007669"/>
    <property type="project" value="TreeGrafter"/>
</dbReference>
<organism evidence="3 4">
    <name type="scientific">Ditylenchus destructor</name>
    <dbReference type="NCBI Taxonomy" id="166010"/>
    <lineage>
        <taxon>Eukaryota</taxon>
        <taxon>Metazoa</taxon>
        <taxon>Ecdysozoa</taxon>
        <taxon>Nematoda</taxon>
        <taxon>Chromadorea</taxon>
        <taxon>Rhabditida</taxon>
        <taxon>Tylenchina</taxon>
        <taxon>Tylenchomorpha</taxon>
        <taxon>Sphaerularioidea</taxon>
        <taxon>Anguinidae</taxon>
        <taxon>Anguininae</taxon>
        <taxon>Ditylenchus</taxon>
    </lineage>
</organism>
<evidence type="ECO:0000313" key="4">
    <source>
        <dbReference type="Proteomes" id="UP001201812"/>
    </source>
</evidence>
<feature type="region of interest" description="Disordered" evidence="1">
    <location>
        <begin position="180"/>
        <end position="203"/>
    </location>
</feature>
<dbReference type="SMART" id="SM00153">
    <property type="entry name" value="VHP"/>
    <property type="match status" value="1"/>
</dbReference>
<dbReference type="InterPro" id="IPR003128">
    <property type="entry name" value="Villin_headpiece"/>
</dbReference>
<reference evidence="3" key="1">
    <citation type="submission" date="2022-01" db="EMBL/GenBank/DDBJ databases">
        <title>Genome Sequence Resource for Two Populations of Ditylenchus destructor, the Migratory Endoparasitic Phytonematode.</title>
        <authorList>
            <person name="Zhang H."/>
            <person name="Lin R."/>
            <person name="Xie B."/>
        </authorList>
    </citation>
    <scope>NUCLEOTIDE SEQUENCE</scope>
    <source>
        <strain evidence="3">BazhouSP</strain>
    </source>
</reference>
<dbReference type="PANTHER" id="PTHR11977">
    <property type="entry name" value="VILLIN"/>
    <property type="match status" value="1"/>
</dbReference>
<dbReference type="InterPro" id="IPR007122">
    <property type="entry name" value="Villin/Gelsolin"/>
</dbReference>
<sequence>MSTRLADRLKALQENQESWRNRVDKPPIVLDIPSSGKKSLEFRRSELFQASDDWRKRLRTETESIEPFNKGNRSAIRFRPTAPLDISEIIERQCKGECVRPKRQAIAENSSLRKESANLEGDDNTNKLLVTPRRSMPGGGRRLPTRLTPKSPEITESATPDTVILTEQRVHFELGKEYDQPKRPSATTLVTQSDQTPRSARPFKAPANAFQTPIIGQDHCGVKLREVDWTSPFPDVMLIRVRGFRSSELSVRLICPRQPKFAQSAVVGSYLLITKKRLIISNSDDSTVAERAKVSQMAYEILAGKEMGCGALRIEIANDDPAIAAAFYRSIECDLSSIKNEDSEDGKSSDAVDFREDAVYSVTNEEEIELISKGQAPRLNIFDSSTILVFDFVTELYVWVGRDANRSCLKNALAKANDLKGQLPSTPCPLLGSYVSDKRPEWIVFRKFTEGIVDCLFRHKFPEWQSICTPTRPIPKSRPWSMPICRLAKENRSSRTHRSTAMRCLSTGAEEALSLKDEHEVAEELATTLINDATKQDQFPLPLQLEGVELRHTDDNVFTEGVEYFGLLGDSLCKLNDLNELDDQNCYVIKWHYRIERKGVRRLVSTPVTPHHETGRQRVVFFYWLGARSSIKDQSRCALALRDYDKERHEHVRVEQGQEPAILLNLFDGKMIVSGASSGWFLVTGCADNRLANARELHQPLGFRTQTTYIHVSSKEVTLWKGMDCSDYAIQCGQKIATHLSLIRKLPFVNPSMPKLMDEQDPKPLRAKNWIQAPRLTRIYATEGYVLTSLRYHPEANFCFRQSDLRVANFLIAKKGIHTEATVICQGREPDEFKALFPDWIEWSSRDSTESPIIEPPRSLAELFHERTRSRTMEELQQRDLPRGCDTRNLERYLTDQDFEQTFGYTKEGYSALPAWKQISLKKKVNLF</sequence>
<dbReference type="InterPro" id="IPR029006">
    <property type="entry name" value="ADF-H/Gelsolin-like_dom_sf"/>
</dbReference>
<dbReference type="GO" id="GO:0008154">
    <property type="term" value="P:actin polymerization or depolymerization"/>
    <property type="evidence" value="ECO:0007669"/>
    <property type="project" value="TreeGrafter"/>
</dbReference>
<dbReference type="Proteomes" id="UP001201812">
    <property type="component" value="Unassembled WGS sequence"/>
</dbReference>
<dbReference type="Pfam" id="PF02209">
    <property type="entry name" value="VHP"/>
    <property type="match status" value="1"/>
</dbReference>
<comment type="caution">
    <text evidence="3">The sequence shown here is derived from an EMBL/GenBank/DDBJ whole genome shotgun (WGS) entry which is preliminary data.</text>
</comment>
<evidence type="ECO:0000256" key="1">
    <source>
        <dbReference type="SAM" id="MobiDB-lite"/>
    </source>
</evidence>
<dbReference type="SUPFAM" id="SSF47050">
    <property type="entry name" value="VHP, Villin headpiece domain"/>
    <property type="match status" value="1"/>
</dbReference>
<protein>
    <submittedName>
        <fullName evidence="3">Villin headpiece domain-containing protein</fullName>
    </submittedName>
</protein>
<dbReference type="PROSITE" id="PS51089">
    <property type="entry name" value="HP"/>
    <property type="match status" value="1"/>
</dbReference>
<dbReference type="PANTHER" id="PTHR11977:SF45">
    <property type="entry name" value="SUPERVILLIN"/>
    <property type="match status" value="1"/>
</dbReference>
<keyword evidence="4" id="KW-1185">Reference proteome</keyword>
<dbReference type="EMBL" id="JAKKPZ010000001">
    <property type="protein sequence ID" value="KAI1728357.1"/>
    <property type="molecule type" value="Genomic_DNA"/>
</dbReference>
<gene>
    <name evidence="3" type="ORF">DdX_00530</name>
</gene>
<feature type="compositionally biased region" description="Polar residues" evidence="1">
    <location>
        <begin position="185"/>
        <end position="198"/>
    </location>
</feature>
<accession>A0AAD4NH66</accession>
<dbReference type="GO" id="GO:0051016">
    <property type="term" value="P:barbed-end actin filament capping"/>
    <property type="evidence" value="ECO:0007669"/>
    <property type="project" value="TreeGrafter"/>
</dbReference>
<dbReference type="GO" id="GO:0005546">
    <property type="term" value="F:phosphatidylinositol-4,5-bisphosphate binding"/>
    <property type="evidence" value="ECO:0007669"/>
    <property type="project" value="TreeGrafter"/>
</dbReference>
<name>A0AAD4NH66_9BILA</name>
<dbReference type="GO" id="GO:0051015">
    <property type="term" value="F:actin filament binding"/>
    <property type="evidence" value="ECO:0007669"/>
    <property type="project" value="InterPro"/>
</dbReference>